<comment type="caution">
    <text evidence="2">The sequence shown here is derived from an EMBL/GenBank/DDBJ whole genome shotgun (WGS) entry which is preliminary data.</text>
</comment>
<proteinExistence type="predicted"/>
<sequence>MGRDEGEDKFDGGDEGTSDEPDVPEIRLDGESDGPDHDHPEGPDSDSEPQYPQNILSHEGDHTDIDVSNTNISTAESDLEADLDSNSYSESSSESDATQYTAQYSDLDQDTDQIQDSRSESISDVESVQESSSESNPDVDVNVDNVVDVDDPADPGVIYDVDREVNVDDRDTYVEENVYYGDTDRTIYDPRTDSDTGSVDPSSDPTTAGDQVVVGSEDPYMVLDTQKGQVDVLVGEDPTTINMGQSELSQLLDLVNWLDGNAPSDVLDLLYQLLAYLLETFYGLIPLDNILNMIQQIAEYALSGELGLDVLNQLLGVLETATSPLYAATEILKFLGDLDLGLDALLDIDI</sequence>
<feature type="compositionally biased region" description="Low complexity" evidence="1">
    <location>
        <begin position="85"/>
        <end position="95"/>
    </location>
</feature>
<evidence type="ECO:0000313" key="3">
    <source>
        <dbReference type="Proteomes" id="UP000619545"/>
    </source>
</evidence>
<protein>
    <submittedName>
        <fullName evidence="2">Uncharacterized protein</fullName>
    </submittedName>
</protein>
<feature type="compositionally biased region" description="Acidic residues" evidence="1">
    <location>
        <begin position="13"/>
        <end position="23"/>
    </location>
</feature>
<reference evidence="2" key="1">
    <citation type="journal article" date="2020" name="bioRxiv">
        <title>A rank-normalized archaeal taxonomy based on genome phylogeny resolves widespread incomplete and uneven classifications.</title>
        <authorList>
            <person name="Rinke C."/>
            <person name="Chuvochina M."/>
            <person name="Mussig A.J."/>
            <person name="Chaumeil P.-A."/>
            <person name="Waite D.W."/>
            <person name="Whitman W.B."/>
            <person name="Parks D.H."/>
            <person name="Hugenholtz P."/>
        </authorList>
    </citation>
    <scope>NUCLEOTIDE SEQUENCE</scope>
    <source>
        <strain evidence="2">UBA8853</strain>
    </source>
</reference>
<feature type="compositionally biased region" description="Polar residues" evidence="1">
    <location>
        <begin position="195"/>
        <end position="209"/>
    </location>
</feature>
<dbReference type="AlphaFoldDB" id="A0A832WKH1"/>
<name>A0A832WKH1_9EURY</name>
<feature type="compositionally biased region" description="Basic and acidic residues" evidence="1">
    <location>
        <begin position="24"/>
        <end position="42"/>
    </location>
</feature>
<evidence type="ECO:0000256" key="1">
    <source>
        <dbReference type="SAM" id="MobiDB-lite"/>
    </source>
</evidence>
<dbReference type="EMBL" id="DUJS01000002">
    <property type="protein sequence ID" value="HII70130.1"/>
    <property type="molecule type" value="Genomic_DNA"/>
</dbReference>
<feature type="compositionally biased region" description="Low complexity" evidence="1">
    <location>
        <begin position="122"/>
        <end position="146"/>
    </location>
</feature>
<dbReference type="RefSeq" id="WP_011019015.1">
    <property type="nucleotide sequence ID" value="NZ_DUJS01000002.1"/>
</dbReference>
<organism evidence="2 3">
    <name type="scientific">Methanopyrus kandleri</name>
    <dbReference type="NCBI Taxonomy" id="2320"/>
    <lineage>
        <taxon>Archaea</taxon>
        <taxon>Methanobacteriati</taxon>
        <taxon>Methanobacteriota</taxon>
        <taxon>Methanomada group</taxon>
        <taxon>Methanopyri</taxon>
        <taxon>Methanopyrales</taxon>
        <taxon>Methanopyraceae</taxon>
        <taxon>Methanopyrus</taxon>
    </lineage>
</organism>
<gene>
    <name evidence="2" type="ORF">HA336_02710</name>
</gene>
<feature type="compositionally biased region" description="Polar residues" evidence="1">
    <location>
        <begin position="66"/>
        <end position="76"/>
    </location>
</feature>
<dbReference type="GeneID" id="1476746"/>
<feature type="compositionally biased region" description="Basic and acidic residues" evidence="1">
    <location>
        <begin position="182"/>
        <end position="194"/>
    </location>
</feature>
<evidence type="ECO:0000313" key="2">
    <source>
        <dbReference type="EMBL" id="HII70130.1"/>
    </source>
</evidence>
<feature type="compositionally biased region" description="Basic and acidic residues" evidence="1">
    <location>
        <begin position="1"/>
        <end position="12"/>
    </location>
</feature>
<feature type="region of interest" description="Disordered" evidence="1">
    <location>
        <begin position="181"/>
        <end position="210"/>
    </location>
</feature>
<dbReference type="Proteomes" id="UP000619545">
    <property type="component" value="Unassembled WGS sequence"/>
</dbReference>
<accession>A0A832WKH1</accession>
<feature type="region of interest" description="Disordered" evidence="1">
    <location>
        <begin position="1"/>
        <end position="157"/>
    </location>
</feature>
<feature type="compositionally biased region" description="Polar residues" evidence="1">
    <location>
        <begin position="96"/>
        <end position="106"/>
    </location>
</feature>